<dbReference type="EMBL" id="OV725081">
    <property type="protein sequence ID" value="CAH1402134.1"/>
    <property type="molecule type" value="Genomic_DNA"/>
</dbReference>
<accession>A0A9P0HHC8</accession>
<proteinExistence type="predicted"/>
<feature type="region of interest" description="Disordered" evidence="1">
    <location>
        <begin position="75"/>
        <end position="98"/>
    </location>
</feature>
<name>A0A9P0HHC8_NEZVI</name>
<dbReference type="AlphaFoldDB" id="A0A9P0HHC8"/>
<gene>
    <name evidence="2" type="ORF">NEZAVI_LOCUS11021</name>
</gene>
<dbReference type="Proteomes" id="UP001152798">
    <property type="component" value="Chromosome 5"/>
</dbReference>
<evidence type="ECO:0000313" key="2">
    <source>
        <dbReference type="EMBL" id="CAH1402134.1"/>
    </source>
</evidence>
<reference evidence="2" key="1">
    <citation type="submission" date="2022-01" db="EMBL/GenBank/DDBJ databases">
        <authorList>
            <person name="King R."/>
        </authorList>
    </citation>
    <scope>NUCLEOTIDE SEQUENCE</scope>
</reference>
<organism evidence="2 3">
    <name type="scientific">Nezara viridula</name>
    <name type="common">Southern green stink bug</name>
    <name type="synonym">Cimex viridulus</name>
    <dbReference type="NCBI Taxonomy" id="85310"/>
    <lineage>
        <taxon>Eukaryota</taxon>
        <taxon>Metazoa</taxon>
        <taxon>Ecdysozoa</taxon>
        <taxon>Arthropoda</taxon>
        <taxon>Hexapoda</taxon>
        <taxon>Insecta</taxon>
        <taxon>Pterygota</taxon>
        <taxon>Neoptera</taxon>
        <taxon>Paraneoptera</taxon>
        <taxon>Hemiptera</taxon>
        <taxon>Heteroptera</taxon>
        <taxon>Panheteroptera</taxon>
        <taxon>Pentatomomorpha</taxon>
        <taxon>Pentatomoidea</taxon>
        <taxon>Pentatomidae</taxon>
        <taxon>Pentatominae</taxon>
        <taxon>Nezara</taxon>
    </lineage>
</organism>
<evidence type="ECO:0000313" key="3">
    <source>
        <dbReference type="Proteomes" id="UP001152798"/>
    </source>
</evidence>
<feature type="compositionally biased region" description="Polar residues" evidence="1">
    <location>
        <begin position="77"/>
        <end position="96"/>
    </location>
</feature>
<evidence type="ECO:0000256" key="1">
    <source>
        <dbReference type="SAM" id="MobiDB-lite"/>
    </source>
</evidence>
<sequence length="139" mass="15468">MLMAAVLQEACRIDPTFLRDYGNWVGLSYRQLSINHLYQISTVHSLAAASSSQPLLELPTSVGIQVIAPPRIEVNGLPSQETNPKVKRNPSSSSRTLLPWEASPRGVSNSCLNVSYSFFIKRIPEEIIKLPITQLTRYS</sequence>
<protein>
    <submittedName>
        <fullName evidence="2">Uncharacterized protein</fullName>
    </submittedName>
</protein>
<keyword evidence="3" id="KW-1185">Reference proteome</keyword>